<proteinExistence type="predicted"/>
<dbReference type="EMBL" id="CP121687">
    <property type="protein sequence ID" value="WZL71101.1"/>
    <property type="molecule type" value="Genomic_DNA"/>
</dbReference>
<name>A0ABZ2YAM3_9FIRM</name>
<gene>
    <name evidence="1" type="ORF">QBE51_06190</name>
</gene>
<organism evidence="1 2">
    <name type="scientific">Defluviitalea saccharophila</name>
    <dbReference type="NCBI Taxonomy" id="879970"/>
    <lineage>
        <taxon>Bacteria</taxon>
        <taxon>Bacillati</taxon>
        <taxon>Bacillota</taxon>
        <taxon>Clostridia</taxon>
        <taxon>Lachnospirales</taxon>
        <taxon>Defluviitaleaceae</taxon>
        <taxon>Defluviitalea</taxon>
    </lineage>
</organism>
<dbReference type="Proteomes" id="UP001486565">
    <property type="component" value="Chromosome"/>
</dbReference>
<reference evidence="1 2" key="1">
    <citation type="submission" date="2023-03" db="EMBL/GenBank/DDBJ databases">
        <title>Novel Species.</title>
        <authorList>
            <person name="Ma S."/>
        </authorList>
    </citation>
    <scope>NUCLEOTIDE SEQUENCE [LARGE SCALE GENOMIC DNA]</scope>
    <source>
        <strain evidence="1 2">LIND6LT2</strain>
    </source>
</reference>
<sequence>MKNENSPEIVRLIEVTKKFIEFAEKLLDTGKITQEQYTAMTQNKIRFLNDMERKSISK</sequence>
<evidence type="ECO:0000313" key="1">
    <source>
        <dbReference type="EMBL" id="WZL71101.1"/>
    </source>
</evidence>
<evidence type="ECO:0000313" key="2">
    <source>
        <dbReference type="Proteomes" id="UP001486565"/>
    </source>
</evidence>
<keyword evidence="2" id="KW-1185">Reference proteome</keyword>
<accession>A0ABZ2YAM3</accession>
<dbReference type="RefSeq" id="WP_341878066.1">
    <property type="nucleotide sequence ID" value="NZ_CP121687.1"/>
</dbReference>
<protein>
    <submittedName>
        <fullName evidence="1">Uncharacterized protein</fullName>
    </submittedName>
</protein>